<keyword evidence="6" id="KW-0206">Cytoskeleton</keyword>
<accession>A0AAV4A0S0</accession>
<dbReference type="EMBL" id="BLXT01003087">
    <property type="protein sequence ID" value="GFO00361.1"/>
    <property type="molecule type" value="Genomic_DNA"/>
</dbReference>
<proteinExistence type="inferred from homology"/>
<dbReference type="PRINTS" id="PR00392">
    <property type="entry name" value="PROFILIN"/>
</dbReference>
<dbReference type="Gene3D" id="3.30.450.30">
    <property type="entry name" value="Dynein light chain 2a, cytoplasmic"/>
    <property type="match status" value="1"/>
</dbReference>
<organism evidence="8 9">
    <name type="scientific">Plakobranchus ocellatus</name>
    <dbReference type="NCBI Taxonomy" id="259542"/>
    <lineage>
        <taxon>Eukaryota</taxon>
        <taxon>Metazoa</taxon>
        <taxon>Spiralia</taxon>
        <taxon>Lophotrochozoa</taxon>
        <taxon>Mollusca</taxon>
        <taxon>Gastropoda</taxon>
        <taxon>Heterobranchia</taxon>
        <taxon>Euthyneura</taxon>
        <taxon>Panpulmonata</taxon>
        <taxon>Sacoglossa</taxon>
        <taxon>Placobranchoidea</taxon>
        <taxon>Plakobranchidae</taxon>
        <taxon>Plakobranchus</taxon>
    </lineage>
</organism>
<gene>
    <name evidence="8" type="ORF">PoB_002686600</name>
</gene>
<dbReference type="SUPFAM" id="SSF55770">
    <property type="entry name" value="Profilin (actin-binding protein)"/>
    <property type="match status" value="1"/>
</dbReference>
<dbReference type="PANTHER" id="PTHR11604:SF0">
    <property type="entry name" value="PROFILIN"/>
    <property type="match status" value="1"/>
</dbReference>
<evidence type="ECO:0000256" key="4">
    <source>
        <dbReference type="ARBA" id="ARBA00022490"/>
    </source>
</evidence>
<dbReference type="PANTHER" id="PTHR11604">
    <property type="entry name" value="PROFILIN"/>
    <property type="match status" value="1"/>
</dbReference>
<dbReference type="AlphaFoldDB" id="A0AAV4A0S0"/>
<evidence type="ECO:0000256" key="7">
    <source>
        <dbReference type="RuleBase" id="RU003909"/>
    </source>
</evidence>
<evidence type="ECO:0000256" key="3">
    <source>
        <dbReference type="ARBA" id="ARBA00011583"/>
    </source>
</evidence>
<keyword evidence="5 7" id="KW-0009">Actin-binding</keyword>
<reference evidence="8 9" key="1">
    <citation type="journal article" date="2021" name="Elife">
        <title>Chloroplast acquisition without the gene transfer in kleptoplastic sea slugs, Plakobranchus ocellatus.</title>
        <authorList>
            <person name="Maeda T."/>
            <person name="Takahashi S."/>
            <person name="Yoshida T."/>
            <person name="Shimamura S."/>
            <person name="Takaki Y."/>
            <person name="Nagai Y."/>
            <person name="Toyoda A."/>
            <person name="Suzuki Y."/>
            <person name="Arimoto A."/>
            <person name="Ishii H."/>
            <person name="Satoh N."/>
            <person name="Nishiyama T."/>
            <person name="Hasebe M."/>
            <person name="Maruyama T."/>
            <person name="Minagawa J."/>
            <person name="Obokata J."/>
            <person name="Shigenobu S."/>
        </authorList>
    </citation>
    <scope>NUCLEOTIDE SEQUENCE [LARGE SCALE GENOMIC DNA]</scope>
</reference>
<evidence type="ECO:0000313" key="8">
    <source>
        <dbReference type="EMBL" id="GFO00361.1"/>
    </source>
</evidence>
<dbReference type="GO" id="GO:0003785">
    <property type="term" value="F:actin monomer binding"/>
    <property type="evidence" value="ECO:0007669"/>
    <property type="project" value="TreeGrafter"/>
</dbReference>
<dbReference type="Proteomes" id="UP000735302">
    <property type="component" value="Unassembled WGS sequence"/>
</dbReference>
<sequence>MSAWDAYVTNMKAHGLQICGIFDLQGATWAKSAEFKVSAQEVANIVSGINSQSFPDGIHLNGVKYTVIQVSPNSVTAKCRNAPCDAEKYLMHAALCKTCVVLGGISGATERSATKIVEEIKDYLVNSNF</sequence>
<dbReference type="GO" id="GO:0005938">
    <property type="term" value="C:cell cortex"/>
    <property type="evidence" value="ECO:0007669"/>
    <property type="project" value="TreeGrafter"/>
</dbReference>
<dbReference type="SMART" id="SM00392">
    <property type="entry name" value="PROF"/>
    <property type="match status" value="1"/>
</dbReference>
<dbReference type="InterPro" id="IPR048278">
    <property type="entry name" value="PFN"/>
</dbReference>
<evidence type="ECO:0000256" key="5">
    <source>
        <dbReference type="ARBA" id="ARBA00023203"/>
    </source>
</evidence>
<evidence type="ECO:0000256" key="2">
    <source>
        <dbReference type="ARBA" id="ARBA00010058"/>
    </source>
</evidence>
<evidence type="ECO:0000256" key="6">
    <source>
        <dbReference type="ARBA" id="ARBA00023212"/>
    </source>
</evidence>
<dbReference type="Pfam" id="PF00235">
    <property type="entry name" value="Profilin"/>
    <property type="match status" value="1"/>
</dbReference>
<comment type="caution">
    <text evidence="8">The sequence shown here is derived from an EMBL/GenBank/DDBJ whole genome shotgun (WGS) entry which is preliminary data.</text>
</comment>
<evidence type="ECO:0000256" key="1">
    <source>
        <dbReference type="ARBA" id="ARBA00004245"/>
    </source>
</evidence>
<comment type="subcellular location">
    <subcellularLocation>
        <location evidence="1">Cytoplasm</location>
        <location evidence="1">Cytoskeleton</location>
    </subcellularLocation>
</comment>
<dbReference type="InterPro" id="IPR036140">
    <property type="entry name" value="PFN_sf"/>
</dbReference>
<dbReference type="GO" id="GO:0005856">
    <property type="term" value="C:cytoskeleton"/>
    <property type="evidence" value="ECO:0007669"/>
    <property type="project" value="UniProtKB-SubCell"/>
</dbReference>
<comment type="similarity">
    <text evidence="2 7">Belongs to the profilin family.</text>
</comment>
<protein>
    <recommendedName>
        <fullName evidence="7">Profilin</fullName>
    </recommendedName>
</protein>
<name>A0AAV4A0S0_9GAST</name>
<keyword evidence="4" id="KW-0963">Cytoplasm</keyword>
<comment type="subunit">
    <text evidence="3">Occurs in many kinds of cells as a complex with monomeric actin in a 1:1 ratio.</text>
</comment>
<keyword evidence="9" id="KW-1185">Reference proteome</keyword>
<dbReference type="InterPro" id="IPR005455">
    <property type="entry name" value="PFN_euk"/>
</dbReference>
<evidence type="ECO:0000313" key="9">
    <source>
        <dbReference type="Proteomes" id="UP000735302"/>
    </source>
</evidence>